<dbReference type="Pfam" id="PF01546">
    <property type="entry name" value="Peptidase_M20"/>
    <property type="match status" value="1"/>
</dbReference>
<keyword evidence="5" id="KW-0862">Zinc</keyword>
<dbReference type="InterPro" id="IPR011650">
    <property type="entry name" value="Peptidase_M20_dimer"/>
</dbReference>
<dbReference type="Pfam" id="PF07687">
    <property type="entry name" value="M20_dimer"/>
    <property type="match status" value="1"/>
</dbReference>
<dbReference type="SUPFAM" id="SSF55031">
    <property type="entry name" value="Bacterial exopeptidase dimerisation domain"/>
    <property type="match status" value="1"/>
</dbReference>
<keyword evidence="3" id="KW-0479">Metal-binding</keyword>
<gene>
    <name evidence="7" type="ORF">acsn021_08480</name>
</gene>
<dbReference type="Gene3D" id="3.30.70.360">
    <property type="match status" value="1"/>
</dbReference>
<reference evidence="7 8" key="1">
    <citation type="journal article" date="2016" name="Int. J. Syst. Evol. Microbiol.">
        <title>Descriptions of Anaerotaenia torta gen. nov., sp. nov. and Anaerocolumna cellulosilytica gen. nov., sp. nov. isolated from a methanogenic reactor of cattle waste.</title>
        <authorList>
            <person name="Uek A."/>
            <person name="Ohtaki Y."/>
            <person name="Kaku N."/>
            <person name="Ueki K."/>
        </authorList>
    </citation>
    <scope>NUCLEOTIDE SEQUENCE [LARGE SCALE GENOMIC DNA]</scope>
    <source>
        <strain evidence="7 8">SN021</strain>
    </source>
</reference>
<dbReference type="NCBIfam" id="TIGR01883">
    <property type="entry name" value="PepT-like"/>
    <property type="match status" value="1"/>
</dbReference>
<dbReference type="GO" id="GO:0008237">
    <property type="term" value="F:metallopeptidase activity"/>
    <property type="evidence" value="ECO:0007669"/>
    <property type="project" value="UniProtKB-KW"/>
</dbReference>
<name>A0A6S6QW38_9FIRM</name>
<dbReference type="PANTHER" id="PTHR42994">
    <property type="entry name" value="PEPTIDASE T"/>
    <property type="match status" value="1"/>
</dbReference>
<dbReference type="RefSeq" id="WP_184090198.1">
    <property type="nucleotide sequence ID" value="NZ_AP023367.1"/>
</dbReference>
<dbReference type="AlphaFoldDB" id="A0A6S6QW38"/>
<organism evidence="7 8">
    <name type="scientific">Anaerocolumna cellulosilytica</name>
    <dbReference type="NCBI Taxonomy" id="433286"/>
    <lineage>
        <taxon>Bacteria</taxon>
        <taxon>Bacillati</taxon>
        <taxon>Bacillota</taxon>
        <taxon>Clostridia</taxon>
        <taxon>Lachnospirales</taxon>
        <taxon>Lachnospiraceae</taxon>
        <taxon>Anaerocolumna</taxon>
    </lineage>
</organism>
<evidence type="ECO:0000256" key="6">
    <source>
        <dbReference type="ARBA" id="ARBA00023049"/>
    </source>
</evidence>
<dbReference type="InterPro" id="IPR036264">
    <property type="entry name" value="Bact_exopeptidase_dim_dom"/>
</dbReference>
<dbReference type="GO" id="GO:0006508">
    <property type="term" value="P:proteolysis"/>
    <property type="evidence" value="ECO:0007669"/>
    <property type="project" value="UniProtKB-KW"/>
</dbReference>
<dbReference type="Proteomes" id="UP000515561">
    <property type="component" value="Chromosome"/>
</dbReference>
<dbReference type="InterPro" id="IPR001261">
    <property type="entry name" value="ArgE/DapE_CS"/>
</dbReference>
<dbReference type="PANTHER" id="PTHR42994:SF2">
    <property type="entry name" value="PEPTIDASE"/>
    <property type="match status" value="1"/>
</dbReference>
<dbReference type="InterPro" id="IPR002933">
    <property type="entry name" value="Peptidase_M20"/>
</dbReference>
<dbReference type="Gene3D" id="3.40.630.10">
    <property type="entry name" value="Zn peptidases"/>
    <property type="match status" value="1"/>
</dbReference>
<dbReference type="SUPFAM" id="SSF53187">
    <property type="entry name" value="Zn-dependent exopeptidases"/>
    <property type="match status" value="1"/>
</dbReference>
<dbReference type="PROSITE" id="PS00758">
    <property type="entry name" value="ARGE_DAPE_CPG2_1"/>
    <property type="match status" value="1"/>
</dbReference>
<evidence type="ECO:0000256" key="3">
    <source>
        <dbReference type="ARBA" id="ARBA00022723"/>
    </source>
</evidence>
<evidence type="ECO:0000256" key="1">
    <source>
        <dbReference type="ARBA" id="ARBA00001947"/>
    </source>
</evidence>
<keyword evidence="4" id="KW-0378">Hydrolase</keyword>
<dbReference type="EMBL" id="AP023367">
    <property type="protein sequence ID" value="BCJ93279.1"/>
    <property type="molecule type" value="Genomic_DNA"/>
</dbReference>
<dbReference type="GO" id="GO:0046872">
    <property type="term" value="F:metal ion binding"/>
    <property type="evidence" value="ECO:0007669"/>
    <property type="project" value="UniProtKB-KW"/>
</dbReference>
<proteinExistence type="predicted"/>
<protein>
    <submittedName>
        <fullName evidence="7">Uncharacterized protein</fullName>
    </submittedName>
</protein>
<comment type="cofactor">
    <cofactor evidence="1">
        <name>Zn(2+)</name>
        <dbReference type="ChEBI" id="CHEBI:29105"/>
    </cofactor>
</comment>
<dbReference type="KEGG" id="acel:acsn021_08480"/>
<evidence type="ECO:0000313" key="7">
    <source>
        <dbReference type="EMBL" id="BCJ93279.1"/>
    </source>
</evidence>
<keyword evidence="2" id="KW-0645">Protease</keyword>
<dbReference type="InterPro" id="IPR010162">
    <property type="entry name" value="PepT-like"/>
</dbReference>
<evidence type="ECO:0000256" key="5">
    <source>
        <dbReference type="ARBA" id="ARBA00022833"/>
    </source>
</evidence>
<evidence type="ECO:0000313" key="8">
    <source>
        <dbReference type="Proteomes" id="UP000515561"/>
    </source>
</evidence>
<sequence length="370" mass="40293">MINKERLVQEFCKLVSIDASSFEEREMADVLTGYLKELGFTVTEDKAGAHYQGNAGNLYGFLQGELKGEPLLFSAHMDTVEPGKNKKAVVHEDGRITSDGTTVLGSDDISGLVAILEAVRSLKEHGIPHRSIEVLFPIAEELYLKGSEVYDFTQIKAKEAYVLDLSGPVGTAALTAPTVVSITAVFKGKAAHAGFAPEQGIHAIGACAKAISGIKQGRIDEGTTVNIGTIEGGLSRNIVPELCTVKGEVRSLSHEKCLQETKKIQEIFKQAADSFGAELKFETSFGCIAYEIEKEHPVVKRYQKVCDELHIPVTYIDTFGGSDNNNFVRNKITGIVIACGMNDVHSTKEYTHVDELERCADIVLKLLTEQ</sequence>
<keyword evidence="6" id="KW-0482">Metalloprotease</keyword>
<evidence type="ECO:0000256" key="2">
    <source>
        <dbReference type="ARBA" id="ARBA00022670"/>
    </source>
</evidence>
<keyword evidence="8" id="KW-1185">Reference proteome</keyword>
<evidence type="ECO:0000256" key="4">
    <source>
        <dbReference type="ARBA" id="ARBA00022801"/>
    </source>
</evidence>
<accession>A0A6S6QW38</accession>